<accession>A0ABN8RM07</accession>
<dbReference type="EMBL" id="CALNXI010001951">
    <property type="protein sequence ID" value="CAH3180272.1"/>
    <property type="molecule type" value="Genomic_DNA"/>
</dbReference>
<keyword evidence="2" id="KW-1185">Reference proteome</keyword>
<evidence type="ECO:0000313" key="2">
    <source>
        <dbReference type="Proteomes" id="UP001159427"/>
    </source>
</evidence>
<protein>
    <submittedName>
        <fullName evidence="1">Uncharacterized protein</fullName>
    </submittedName>
</protein>
<proteinExistence type="predicted"/>
<organism evidence="1 2">
    <name type="scientific">Porites evermanni</name>
    <dbReference type="NCBI Taxonomy" id="104178"/>
    <lineage>
        <taxon>Eukaryota</taxon>
        <taxon>Metazoa</taxon>
        <taxon>Cnidaria</taxon>
        <taxon>Anthozoa</taxon>
        <taxon>Hexacorallia</taxon>
        <taxon>Scleractinia</taxon>
        <taxon>Fungiina</taxon>
        <taxon>Poritidae</taxon>
        <taxon>Porites</taxon>
    </lineage>
</organism>
<dbReference type="Proteomes" id="UP001159427">
    <property type="component" value="Unassembled WGS sequence"/>
</dbReference>
<name>A0ABN8RM07_9CNID</name>
<gene>
    <name evidence="1" type="ORF">PEVE_00012850</name>
</gene>
<sequence>NIKKLQLIQNFACRIVLGLKKYDHITEGLKSLNWLNVNDRLLVNDLLMVHKLKTGQRSFTFRGAKLYNNLPNEIKQTSDLKKFKAKVCKYLLKFVTFSF</sequence>
<comment type="caution">
    <text evidence="1">The sequence shown here is derived from an EMBL/GenBank/DDBJ whole genome shotgun (WGS) entry which is preliminary data.</text>
</comment>
<reference evidence="1 2" key="1">
    <citation type="submission" date="2022-05" db="EMBL/GenBank/DDBJ databases">
        <authorList>
            <consortium name="Genoscope - CEA"/>
            <person name="William W."/>
        </authorList>
    </citation>
    <scope>NUCLEOTIDE SEQUENCE [LARGE SCALE GENOMIC DNA]</scope>
</reference>
<feature type="non-terminal residue" evidence="1">
    <location>
        <position position="1"/>
    </location>
</feature>
<evidence type="ECO:0000313" key="1">
    <source>
        <dbReference type="EMBL" id="CAH3180272.1"/>
    </source>
</evidence>